<proteinExistence type="predicted"/>
<dbReference type="EMBL" id="CP036267">
    <property type="protein sequence ID" value="QDT31368.1"/>
    <property type="molecule type" value="Genomic_DNA"/>
</dbReference>
<organism evidence="1 2">
    <name type="scientific">Thalassoglobus polymorphus</name>
    <dbReference type="NCBI Taxonomy" id="2527994"/>
    <lineage>
        <taxon>Bacteria</taxon>
        <taxon>Pseudomonadati</taxon>
        <taxon>Planctomycetota</taxon>
        <taxon>Planctomycetia</taxon>
        <taxon>Planctomycetales</taxon>
        <taxon>Planctomycetaceae</taxon>
        <taxon>Thalassoglobus</taxon>
    </lineage>
</organism>
<evidence type="ECO:0000313" key="2">
    <source>
        <dbReference type="Proteomes" id="UP000315724"/>
    </source>
</evidence>
<name>A0A517QIA2_9PLAN</name>
<dbReference type="SUPFAM" id="SSF52540">
    <property type="entry name" value="P-loop containing nucleoside triphosphate hydrolases"/>
    <property type="match status" value="1"/>
</dbReference>
<dbReference type="Proteomes" id="UP000315724">
    <property type="component" value="Chromosome"/>
</dbReference>
<dbReference type="Gene3D" id="3.40.50.300">
    <property type="entry name" value="P-loop containing nucleotide triphosphate hydrolases"/>
    <property type="match status" value="1"/>
</dbReference>
<evidence type="ECO:0000313" key="1">
    <source>
        <dbReference type="EMBL" id="QDT31368.1"/>
    </source>
</evidence>
<reference evidence="1 2" key="1">
    <citation type="submission" date="2019-02" db="EMBL/GenBank/DDBJ databases">
        <title>Deep-cultivation of Planctomycetes and their phenomic and genomic characterization uncovers novel biology.</title>
        <authorList>
            <person name="Wiegand S."/>
            <person name="Jogler M."/>
            <person name="Boedeker C."/>
            <person name="Pinto D."/>
            <person name="Vollmers J."/>
            <person name="Rivas-Marin E."/>
            <person name="Kohn T."/>
            <person name="Peeters S.H."/>
            <person name="Heuer A."/>
            <person name="Rast P."/>
            <person name="Oberbeckmann S."/>
            <person name="Bunk B."/>
            <person name="Jeske O."/>
            <person name="Meyerdierks A."/>
            <person name="Storesund J.E."/>
            <person name="Kallscheuer N."/>
            <person name="Luecker S."/>
            <person name="Lage O.M."/>
            <person name="Pohl T."/>
            <person name="Merkel B.J."/>
            <person name="Hornburger P."/>
            <person name="Mueller R.-W."/>
            <person name="Bruemmer F."/>
            <person name="Labrenz M."/>
            <person name="Spormann A.M."/>
            <person name="Op den Camp H."/>
            <person name="Overmann J."/>
            <person name="Amann R."/>
            <person name="Jetten M.S.M."/>
            <person name="Mascher T."/>
            <person name="Medema M.H."/>
            <person name="Devos D.P."/>
            <person name="Kaster A.-K."/>
            <person name="Ovreas L."/>
            <person name="Rohde M."/>
            <person name="Galperin M.Y."/>
            <person name="Jogler C."/>
        </authorList>
    </citation>
    <scope>NUCLEOTIDE SEQUENCE [LARGE SCALE GENOMIC DNA]</scope>
    <source>
        <strain evidence="1 2">Mal48</strain>
    </source>
</reference>
<gene>
    <name evidence="1" type="ORF">Mal48_06010</name>
</gene>
<accession>A0A517QIA2</accession>
<dbReference type="KEGG" id="tpol:Mal48_06010"/>
<dbReference type="AlphaFoldDB" id="A0A517QIA2"/>
<protein>
    <submittedName>
        <fullName evidence="1">Uncharacterized protein</fullName>
    </submittedName>
</protein>
<sequence length="456" mass="52365">MSQFIKQLKPPNRPAEIGRAFAECLAEIKTGPWKFIQLRGETFAAENLTDDDVDLLGTRESVNVLLKTCFEWVRAGRCHIRIRSRKENKIEFTLFSLDGRQSALFDLWMTLPQLDRGRSSLTYEACQSAVIDANESIQRLPLDIEASVYVQHLICKKKNLNTPTVQHRLTTYFQRFLESRNVELRDVVSSILLNETVSPTAEQISLQYLKRNLNTSHLKRNQQQTSTIIAKLQTAGIGTPRHSSMVTMIGCDGAGKTTLAHELKKHDTKIGRIKTGKHFYRKSLSYKLAVIFIRPLLFQDRERFDEILAPFVYLRACLGLRLMLLFSSKNSSTLIDRSLIDFLYVDRKTDAPRFSKFHWLRNLFGVRIPNVHCIASHETVMKRKQEVTKQGHFRYDEDMFQEFALRCPTDAVLFNNDGELDASRIAMQRILSKSGVCTVSNDMPEHVAQHNNRNAA</sequence>
<dbReference type="InterPro" id="IPR027417">
    <property type="entry name" value="P-loop_NTPase"/>
</dbReference>
<keyword evidence="2" id="KW-1185">Reference proteome</keyword>